<feature type="transmembrane region" description="Helical" evidence="7">
    <location>
        <begin position="80"/>
        <end position="104"/>
    </location>
</feature>
<evidence type="ECO:0000256" key="1">
    <source>
        <dbReference type="ARBA" id="ARBA00004651"/>
    </source>
</evidence>
<keyword evidence="9" id="KW-1185">Reference proteome</keyword>
<reference evidence="8 9" key="1">
    <citation type="submission" date="2015-03" db="EMBL/GenBank/DDBJ databases">
        <title>Genome assembly of Sandaracinus amylolyticus DSM 53668.</title>
        <authorList>
            <person name="Sharma G."/>
            <person name="Subramanian S."/>
        </authorList>
    </citation>
    <scope>NUCLEOTIDE SEQUENCE [LARGE SCALE GENOMIC DNA]</scope>
    <source>
        <strain evidence="8 9">DSM 53668</strain>
    </source>
</reference>
<feature type="transmembrane region" description="Helical" evidence="7">
    <location>
        <begin position="416"/>
        <end position="433"/>
    </location>
</feature>
<protein>
    <submittedName>
        <fullName evidence="8">Polysaccharide biosynthesis protein</fullName>
    </submittedName>
</protein>
<feature type="transmembrane region" description="Helical" evidence="7">
    <location>
        <begin position="116"/>
        <end position="136"/>
    </location>
</feature>
<feature type="transmembrane region" description="Helical" evidence="7">
    <location>
        <begin position="361"/>
        <end position="379"/>
    </location>
</feature>
<name>A0A0F6YP32_9BACT</name>
<feature type="transmembrane region" description="Helical" evidence="7">
    <location>
        <begin position="236"/>
        <end position="258"/>
    </location>
</feature>
<feature type="transmembrane region" description="Helical" evidence="7">
    <location>
        <begin position="50"/>
        <end position="68"/>
    </location>
</feature>
<keyword evidence="4 7" id="KW-0812">Transmembrane</keyword>
<comment type="subcellular location">
    <subcellularLocation>
        <location evidence="1">Cell membrane</location>
        <topology evidence="1">Multi-pass membrane protein</topology>
    </subcellularLocation>
</comment>
<dbReference type="KEGG" id="samy:DB32_008184"/>
<dbReference type="STRING" id="927083.DB32_008184"/>
<feature type="transmembrane region" description="Helical" evidence="7">
    <location>
        <begin position="321"/>
        <end position="340"/>
    </location>
</feature>
<evidence type="ECO:0000256" key="4">
    <source>
        <dbReference type="ARBA" id="ARBA00022692"/>
    </source>
</evidence>
<feature type="transmembrane region" description="Helical" evidence="7">
    <location>
        <begin position="12"/>
        <end position="38"/>
    </location>
</feature>
<sequence length="484" mass="51234">MSHDERRARRAAVIALGGYAASKVLVFISSPLLSYLIAPDVRGLVELVNPVVIGIELVSDLGIGPAIIQSQLGSDRTFLGVAWTIQAVRGAILSLVVCALAWPYAELTGHPELAHILPIAGLAALGSGLLSTKIFTTSRELAIGRLTAVELGAQIVGFVVKMVWAYYSPTAWSLVGGGLAIIFTKLVLSHALLPGALDRPRWDPAIARELARFGRWVLASTLLTFLTGHADRWIFGALIPLGMLGLFGNAAVIAALPVEVVGQLASRVVFPLYARVLQSGGELAPVFQRARRPLLVIGGWAIAGLVAGAPTAMRLLWDEDWWGSGWMIQILVFASWFRLCETTNGAALLARGEPRWLAAGSLAKLIAMCVAIPIGYAMGGFLGALVAYASTEVVRYAVSVWAVSRIGLQGGLREDLAGTLMIAATGIGGWQIAELARAWGVPVIAEAALVAVVVTLAWAPLAMPAVISMLRERRARTAMAPARA</sequence>
<feature type="transmembrane region" description="Helical" evidence="7">
    <location>
        <begin position="294"/>
        <end position="315"/>
    </location>
</feature>
<gene>
    <name evidence="8" type="ORF">DB32_008184</name>
</gene>
<comment type="similarity">
    <text evidence="2">Belongs to the polysaccharide synthase family.</text>
</comment>
<evidence type="ECO:0000256" key="3">
    <source>
        <dbReference type="ARBA" id="ARBA00022475"/>
    </source>
</evidence>
<dbReference type="PANTHER" id="PTHR30250:SF10">
    <property type="entry name" value="LIPOPOLYSACCHARIDE BIOSYNTHESIS PROTEIN WZXC"/>
    <property type="match status" value="1"/>
</dbReference>
<proteinExistence type="inferred from homology"/>
<dbReference type="AlphaFoldDB" id="A0A0F6YP32"/>
<feature type="transmembrane region" description="Helical" evidence="7">
    <location>
        <begin position="173"/>
        <end position="193"/>
    </location>
</feature>
<dbReference type="GO" id="GO:0005886">
    <property type="term" value="C:plasma membrane"/>
    <property type="evidence" value="ECO:0007669"/>
    <property type="project" value="UniProtKB-SubCell"/>
</dbReference>
<organism evidence="8 9">
    <name type="scientific">Sandaracinus amylolyticus</name>
    <dbReference type="NCBI Taxonomy" id="927083"/>
    <lineage>
        <taxon>Bacteria</taxon>
        <taxon>Pseudomonadati</taxon>
        <taxon>Myxococcota</taxon>
        <taxon>Polyangia</taxon>
        <taxon>Polyangiales</taxon>
        <taxon>Sandaracinaceae</taxon>
        <taxon>Sandaracinus</taxon>
    </lineage>
</organism>
<evidence type="ECO:0000313" key="9">
    <source>
        <dbReference type="Proteomes" id="UP000034883"/>
    </source>
</evidence>
<evidence type="ECO:0000256" key="5">
    <source>
        <dbReference type="ARBA" id="ARBA00022989"/>
    </source>
</evidence>
<accession>A0A0F6YP32</accession>
<keyword evidence="5 7" id="KW-1133">Transmembrane helix</keyword>
<keyword evidence="3" id="KW-1003">Cell membrane</keyword>
<evidence type="ECO:0000256" key="2">
    <source>
        <dbReference type="ARBA" id="ARBA00007430"/>
    </source>
</evidence>
<keyword evidence="6 7" id="KW-0472">Membrane</keyword>
<feature type="transmembrane region" description="Helical" evidence="7">
    <location>
        <begin position="439"/>
        <end position="467"/>
    </location>
</feature>
<dbReference type="PANTHER" id="PTHR30250">
    <property type="entry name" value="PST FAMILY PREDICTED COLANIC ACID TRANSPORTER"/>
    <property type="match status" value="1"/>
</dbReference>
<dbReference type="Pfam" id="PF13440">
    <property type="entry name" value="Polysacc_synt_3"/>
    <property type="match status" value="1"/>
</dbReference>
<evidence type="ECO:0000256" key="7">
    <source>
        <dbReference type="SAM" id="Phobius"/>
    </source>
</evidence>
<evidence type="ECO:0000256" key="6">
    <source>
        <dbReference type="ARBA" id="ARBA00023136"/>
    </source>
</evidence>
<dbReference type="Proteomes" id="UP000034883">
    <property type="component" value="Chromosome"/>
</dbReference>
<dbReference type="InterPro" id="IPR050833">
    <property type="entry name" value="Poly_Biosynth_Transport"/>
</dbReference>
<dbReference type="RefSeq" id="WP_169791710.1">
    <property type="nucleotide sequence ID" value="NZ_CP011125.1"/>
</dbReference>
<dbReference type="EMBL" id="CP011125">
    <property type="protein sequence ID" value="AKF11035.1"/>
    <property type="molecule type" value="Genomic_DNA"/>
</dbReference>
<evidence type="ECO:0000313" key="8">
    <source>
        <dbReference type="EMBL" id="AKF11035.1"/>
    </source>
</evidence>
<feature type="transmembrane region" description="Helical" evidence="7">
    <location>
        <begin position="385"/>
        <end position="404"/>
    </location>
</feature>